<dbReference type="AlphaFoldDB" id="A0A9E5JUQ2"/>
<feature type="transmembrane region" description="Helical" evidence="1">
    <location>
        <begin position="210"/>
        <end position="233"/>
    </location>
</feature>
<feature type="transmembrane region" description="Helical" evidence="1">
    <location>
        <begin position="177"/>
        <end position="198"/>
    </location>
</feature>
<feature type="transmembrane region" description="Helical" evidence="1">
    <location>
        <begin position="99"/>
        <end position="120"/>
    </location>
</feature>
<keyword evidence="1" id="KW-0472">Membrane</keyword>
<comment type="caution">
    <text evidence="2">The sequence shown here is derived from an EMBL/GenBank/DDBJ whole genome shotgun (WGS) entry which is preliminary data.</text>
</comment>
<keyword evidence="1" id="KW-1133">Transmembrane helix</keyword>
<feature type="transmembrane region" description="Helical" evidence="1">
    <location>
        <begin position="239"/>
        <end position="259"/>
    </location>
</feature>
<proteinExistence type="predicted"/>
<feature type="transmembrane region" description="Helical" evidence="1">
    <location>
        <begin position="266"/>
        <end position="284"/>
    </location>
</feature>
<feature type="transmembrane region" description="Helical" evidence="1">
    <location>
        <begin position="74"/>
        <end position="92"/>
    </location>
</feature>
<feature type="transmembrane region" description="Helical" evidence="1">
    <location>
        <begin position="151"/>
        <end position="171"/>
    </location>
</feature>
<feature type="transmembrane region" description="Helical" evidence="1">
    <location>
        <begin position="290"/>
        <end position="308"/>
    </location>
</feature>
<evidence type="ECO:0000313" key="3">
    <source>
        <dbReference type="Proteomes" id="UP000787472"/>
    </source>
</evidence>
<evidence type="ECO:0000313" key="2">
    <source>
        <dbReference type="EMBL" id="NHO64916.1"/>
    </source>
</evidence>
<name>A0A9E5JUQ2_9GAMM</name>
<evidence type="ECO:0000256" key="1">
    <source>
        <dbReference type="SAM" id="Phobius"/>
    </source>
</evidence>
<sequence>MYSDEDLNRAVEQGIFTPAAVASFRHHMADVRQTAAVDEENFRLIGGFNDIFVVIACLIVTYSAAWMAAEFNAVAGPLVMVACAWGLAEFFVRRRKMALPAIVLLLLFLWGVFKTCVAGVGMSNGSSLTLALAITALAAGAHWWRFHVPITVAAGMAAIVGLVFYFLLSVFPQSREWVTYIVLLGGVGTFVIAMLWDMSDRQRLTRRSDVAFWLHLLSAPLIVHPIFASLGVLSGNDSVGNVLAIVSVYVVMTVVSLVIDRRAFMVSSLAYVLYAVSTLLDTYGSVGSNLAVTGVIIGGALLLLAGFWHSARSGLVSRLPSALQQRVPVVNE</sequence>
<dbReference type="Proteomes" id="UP000787472">
    <property type="component" value="Unassembled WGS sequence"/>
</dbReference>
<keyword evidence="1" id="KW-0812">Transmembrane</keyword>
<accession>A0A9E5JUQ2</accession>
<gene>
    <name evidence="2" type="ORF">G8770_05100</name>
</gene>
<feature type="transmembrane region" description="Helical" evidence="1">
    <location>
        <begin position="51"/>
        <end position="68"/>
    </location>
</feature>
<evidence type="ECO:0008006" key="4">
    <source>
        <dbReference type="Google" id="ProtNLM"/>
    </source>
</evidence>
<keyword evidence="3" id="KW-1185">Reference proteome</keyword>
<reference evidence="2" key="1">
    <citation type="submission" date="2020-03" db="EMBL/GenBank/DDBJ databases">
        <authorList>
            <person name="Guo F."/>
        </authorList>
    </citation>
    <scope>NUCLEOTIDE SEQUENCE</scope>
    <source>
        <strain evidence="2">JCM 30134</strain>
    </source>
</reference>
<protein>
    <recommendedName>
        <fullName evidence="4">DUF2157 domain-containing protein</fullName>
    </recommendedName>
</protein>
<organism evidence="2 3">
    <name type="scientific">Pseudomaricurvus hydrocarbonicus</name>
    <dbReference type="NCBI Taxonomy" id="1470433"/>
    <lineage>
        <taxon>Bacteria</taxon>
        <taxon>Pseudomonadati</taxon>
        <taxon>Pseudomonadota</taxon>
        <taxon>Gammaproteobacteria</taxon>
        <taxon>Cellvibrionales</taxon>
        <taxon>Cellvibrionaceae</taxon>
        <taxon>Pseudomaricurvus</taxon>
    </lineage>
</organism>
<dbReference type="EMBL" id="JAAONZ010000003">
    <property type="protein sequence ID" value="NHO64916.1"/>
    <property type="molecule type" value="Genomic_DNA"/>
</dbReference>
<dbReference type="RefSeq" id="WP_167182691.1">
    <property type="nucleotide sequence ID" value="NZ_JAAONZ010000003.1"/>
</dbReference>